<proteinExistence type="predicted"/>
<dbReference type="InterPro" id="IPR016624">
    <property type="entry name" value="UCP014753"/>
</dbReference>
<gene>
    <name evidence="2" type="ORF">A3F83_02165</name>
</gene>
<dbReference type="STRING" id="1817867.A3F83_02165"/>
<dbReference type="Pfam" id="PF10022">
    <property type="entry name" value="DUF2264"/>
    <property type="match status" value="1"/>
</dbReference>
<feature type="domain" description="DUF2264" evidence="1">
    <location>
        <begin position="62"/>
        <end position="414"/>
    </location>
</feature>
<accession>A0A1F5YY77</accession>
<dbReference type="InterPro" id="IPR049349">
    <property type="entry name" value="DUF2264_N"/>
</dbReference>
<name>A0A1F5YY77_9BACT</name>
<dbReference type="EMBL" id="MFIX01000086">
    <property type="protein sequence ID" value="OGG05150.1"/>
    <property type="molecule type" value="Genomic_DNA"/>
</dbReference>
<evidence type="ECO:0000313" key="3">
    <source>
        <dbReference type="Proteomes" id="UP000179129"/>
    </source>
</evidence>
<sequence length="686" mass="76301">MKKPDRAKVPILYLLTALTLAFISLALGSGLCLAAEKISAGGVNASLKASENLQLSPYTGYTREHWLEIAGKIIAGLMPYFGPESGMPELKGDPGETGHFAHLFDVGGGREAFDRSLFLVAVYTAASGGDRVPGWKGSITEPYLKEVRRGTDPDSPHYWGPHPKYDVFGTNLAMGILLSPEFFWEPFTDREKKNILAYFKDLTFNIAYDCNHWQFHMVTVPILERNGVASNAEFHTRMFERLLSWYRGEGWFIDGGNRSFDLYNLWAFQLYNHALTRFYGPWNRKFGERVRQTTARFFESYPYLFGRDGGHIPWGRSTTYRFASVAPIGWTVLDNTCTIPPGEARRIASGCLKYFWERGCLSERGLLEPGYYGPNSVVAEPYIDRGAPYWAAQGFSCLLVPAGDPFWTAVEEPMPADKAGGRVALPGAKMLLRVSPIDGEARLFPVGQPFSHWGAWQRGIKYCQLAYSSYLGWCATGEGGPDLGAGRTGYSMDGVNWHFRERPEALQVNTEHLLSTENLVVPDLEQADTTWYDFGELVTHTLVGNSGEVHVFWHTSARPHYLYLGGYGISVPHGSELAKEERGDCLVIDGGENHSIMKVLQAPEGALSAELLEPRPGWLHSHNFGGRGAFPHWRSSAPVPSNTPVALYVDGTRGRPPVDAQIALSNYPGVLKVTFEGKIYEIKVPF</sequence>
<dbReference type="PANTHER" id="PTHR35339">
    <property type="entry name" value="LINALOOL DEHYDRATASE_ISOMERASE DOMAIN-CONTAINING PROTEIN"/>
    <property type="match status" value="1"/>
</dbReference>
<organism evidence="2 3">
    <name type="scientific">Candidatus Glassbacteria bacterium RIFCSPLOWO2_12_FULL_58_11</name>
    <dbReference type="NCBI Taxonomy" id="1817867"/>
    <lineage>
        <taxon>Bacteria</taxon>
        <taxon>Candidatus Glassiibacteriota</taxon>
    </lineage>
</organism>
<dbReference type="PANTHER" id="PTHR35339:SF4">
    <property type="entry name" value="LINALOOL DEHYDRATASE_ISOMERASE DOMAIN-CONTAINING PROTEIN"/>
    <property type="match status" value="1"/>
</dbReference>
<evidence type="ECO:0000313" key="2">
    <source>
        <dbReference type="EMBL" id="OGG05150.1"/>
    </source>
</evidence>
<dbReference type="AlphaFoldDB" id="A0A1F5YY77"/>
<comment type="caution">
    <text evidence="2">The sequence shown here is derived from an EMBL/GenBank/DDBJ whole genome shotgun (WGS) entry which is preliminary data.</text>
</comment>
<protein>
    <recommendedName>
        <fullName evidence="1">DUF2264 domain-containing protein</fullName>
    </recommendedName>
</protein>
<evidence type="ECO:0000259" key="1">
    <source>
        <dbReference type="Pfam" id="PF10022"/>
    </source>
</evidence>
<reference evidence="2 3" key="1">
    <citation type="journal article" date="2016" name="Nat. Commun.">
        <title>Thousands of microbial genomes shed light on interconnected biogeochemical processes in an aquifer system.</title>
        <authorList>
            <person name="Anantharaman K."/>
            <person name="Brown C.T."/>
            <person name="Hug L.A."/>
            <person name="Sharon I."/>
            <person name="Castelle C.J."/>
            <person name="Probst A.J."/>
            <person name="Thomas B.C."/>
            <person name="Singh A."/>
            <person name="Wilkins M.J."/>
            <person name="Karaoz U."/>
            <person name="Brodie E.L."/>
            <person name="Williams K.H."/>
            <person name="Hubbard S.S."/>
            <person name="Banfield J.F."/>
        </authorList>
    </citation>
    <scope>NUCLEOTIDE SEQUENCE [LARGE SCALE GENOMIC DNA]</scope>
</reference>
<dbReference type="Proteomes" id="UP000179129">
    <property type="component" value="Unassembled WGS sequence"/>
</dbReference>